<dbReference type="PANTHER" id="PTHR24314:SF21">
    <property type="entry name" value="CHLOROPHYLL(IDE) B REDUCTASE NYC1, CHLOROPLASTIC-RELATED"/>
    <property type="match status" value="1"/>
</dbReference>
<keyword evidence="2" id="KW-1185">Reference proteome</keyword>
<evidence type="ECO:0000313" key="1">
    <source>
        <dbReference type="EMBL" id="OAE32991.1"/>
    </source>
</evidence>
<name>A0A176WK67_MARPO</name>
<organism evidence="1 2">
    <name type="scientific">Marchantia polymorpha subsp. ruderalis</name>
    <dbReference type="NCBI Taxonomy" id="1480154"/>
    <lineage>
        <taxon>Eukaryota</taxon>
        <taxon>Viridiplantae</taxon>
        <taxon>Streptophyta</taxon>
        <taxon>Embryophyta</taxon>
        <taxon>Marchantiophyta</taxon>
        <taxon>Marchantiopsida</taxon>
        <taxon>Marchantiidae</taxon>
        <taxon>Marchantiales</taxon>
        <taxon>Marchantiaceae</taxon>
        <taxon>Marchantia</taxon>
    </lineage>
</organism>
<evidence type="ECO:0000313" key="2">
    <source>
        <dbReference type="Proteomes" id="UP000077202"/>
    </source>
</evidence>
<dbReference type="InterPro" id="IPR052625">
    <property type="entry name" value="Chl_b_Red"/>
</dbReference>
<dbReference type="GO" id="GO:0010304">
    <property type="term" value="P:PSII associated light-harvesting complex II catabolic process"/>
    <property type="evidence" value="ECO:0007669"/>
    <property type="project" value="TreeGrafter"/>
</dbReference>
<proteinExistence type="predicted"/>
<gene>
    <name evidence="1" type="ORF">AXG93_673s1690</name>
</gene>
<dbReference type="EMBL" id="LVLJ01000698">
    <property type="protein sequence ID" value="OAE32991.1"/>
    <property type="molecule type" value="Genomic_DNA"/>
</dbReference>
<dbReference type="GO" id="GO:0034256">
    <property type="term" value="F:chlorophyll(ide) b reductase activity"/>
    <property type="evidence" value="ECO:0007669"/>
    <property type="project" value="TreeGrafter"/>
</dbReference>
<sequence>MSARFRQVGDPDADMEEIGLARAEIEALSSLVVVPHEQGGMWFDWLAGVVAGFMIGTRQVLENHANAGCWTVVIAGVTCELDKALAREFLQHGDKVVVTSRSSKAVKEEEELCAKVQEQSGTISTQEAQMELLGLPRLERPDLRVVGIACDVYKSQEVKMLAAFSVKVVNIWINIAGMNKGFKPLLEFLEEELE</sequence>
<dbReference type="Gene3D" id="3.40.50.720">
    <property type="entry name" value="NAD(P)-binding Rossmann-like Domain"/>
    <property type="match status" value="1"/>
</dbReference>
<protein>
    <submittedName>
        <fullName evidence="1">Uncharacterized protein</fullName>
    </submittedName>
</protein>
<dbReference type="AlphaFoldDB" id="A0A176WK67"/>
<dbReference type="Proteomes" id="UP000077202">
    <property type="component" value="Unassembled WGS sequence"/>
</dbReference>
<comment type="caution">
    <text evidence="1">The sequence shown here is derived from an EMBL/GenBank/DDBJ whole genome shotgun (WGS) entry which is preliminary data.</text>
</comment>
<reference evidence="1" key="1">
    <citation type="submission" date="2016-03" db="EMBL/GenBank/DDBJ databases">
        <title>Mechanisms controlling the formation of the plant cell surface in tip-growing cells are functionally conserved among land plants.</title>
        <authorList>
            <person name="Honkanen S."/>
            <person name="Jones V.A."/>
            <person name="Morieri G."/>
            <person name="Champion C."/>
            <person name="Hetherington A.J."/>
            <person name="Kelly S."/>
            <person name="Saint-Marcoux D."/>
            <person name="Proust H."/>
            <person name="Prescott H."/>
            <person name="Dolan L."/>
        </authorList>
    </citation>
    <scope>NUCLEOTIDE SEQUENCE [LARGE SCALE GENOMIC DNA]</scope>
    <source>
        <tissue evidence="1">Whole gametophyte</tissue>
    </source>
</reference>
<dbReference type="PANTHER" id="PTHR24314">
    <property type="entry name" value="NON-SPECIFIC LIPID TRANSFER PROTEIN-RELATED"/>
    <property type="match status" value="1"/>
</dbReference>
<dbReference type="GO" id="GO:0015996">
    <property type="term" value="P:chlorophyll catabolic process"/>
    <property type="evidence" value="ECO:0007669"/>
    <property type="project" value="TreeGrafter"/>
</dbReference>
<accession>A0A176WK67</accession>
<dbReference type="SUPFAM" id="SSF51735">
    <property type="entry name" value="NAD(P)-binding Rossmann-fold domains"/>
    <property type="match status" value="1"/>
</dbReference>
<dbReference type="InterPro" id="IPR036291">
    <property type="entry name" value="NAD(P)-bd_dom_sf"/>
</dbReference>